<proteinExistence type="predicted"/>
<comment type="caution">
    <text evidence="1">The sequence shown here is derived from an EMBL/GenBank/DDBJ whole genome shotgun (WGS) entry which is preliminary data.</text>
</comment>
<dbReference type="EMBL" id="LAZR01000493">
    <property type="protein sequence ID" value="KKN66716.1"/>
    <property type="molecule type" value="Genomic_DNA"/>
</dbReference>
<accession>A0A0F9UZL4</accession>
<organism evidence="1">
    <name type="scientific">marine sediment metagenome</name>
    <dbReference type="NCBI Taxonomy" id="412755"/>
    <lineage>
        <taxon>unclassified sequences</taxon>
        <taxon>metagenomes</taxon>
        <taxon>ecological metagenomes</taxon>
    </lineage>
</organism>
<gene>
    <name evidence="1" type="ORF">LCGC14_0469020</name>
</gene>
<evidence type="ECO:0000313" key="1">
    <source>
        <dbReference type="EMBL" id="KKN66716.1"/>
    </source>
</evidence>
<dbReference type="AlphaFoldDB" id="A0A0F9UZL4"/>
<reference evidence="1" key="1">
    <citation type="journal article" date="2015" name="Nature">
        <title>Complex archaea that bridge the gap between prokaryotes and eukaryotes.</title>
        <authorList>
            <person name="Spang A."/>
            <person name="Saw J.H."/>
            <person name="Jorgensen S.L."/>
            <person name="Zaremba-Niedzwiedzka K."/>
            <person name="Martijn J."/>
            <person name="Lind A.E."/>
            <person name="van Eijk R."/>
            <person name="Schleper C."/>
            <person name="Guy L."/>
            <person name="Ettema T.J."/>
        </authorList>
    </citation>
    <scope>NUCLEOTIDE SEQUENCE</scope>
</reference>
<name>A0A0F9UZL4_9ZZZZ</name>
<sequence>MKPGTIITDVEGLDLGEEGAVIVSVDGDEVELARLDTKEFITVDLKDLDYHAEETTKQERVTPWGYDEDAMLSPELHNIRSLPTYWGPRDPNSPSSLTDVSYRPEPYWRRQVNRHYSVDDLGDIRMTYKRTPMRRRAEPVHWMDPVPQSREPDRHVQRDWGLPRRMRLDLWEADKKDELDTEALVAHAVDFWQQYRTKQRTYMSEAGDRRSLDLTDWGLIYTRRSGMTRSEIELLYRFMVATTLVPQNEYLQFQDTLDAYSVFRFNRTDQ</sequence>
<protein>
    <submittedName>
        <fullName evidence="1">Uncharacterized protein</fullName>
    </submittedName>
</protein>